<reference evidence="3" key="2">
    <citation type="submission" date="2017-12" db="EMBL/GenBank/DDBJ databases">
        <title>Genome sequence of the Bar-tailed Godwit (Limosa lapponica baueri).</title>
        <authorList>
            <person name="Lima N.C.B."/>
            <person name="Parody-Merino A.M."/>
            <person name="Battley P.F."/>
            <person name="Fidler A.E."/>
            <person name="Prosdocimi F."/>
        </authorList>
    </citation>
    <scope>NUCLEOTIDE SEQUENCE [LARGE SCALE GENOMIC DNA]</scope>
</reference>
<dbReference type="InterPro" id="IPR036383">
    <property type="entry name" value="TSP1_rpt_sf"/>
</dbReference>
<dbReference type="PROSITE" id="PS50092">
    <property type="entry name" value="TSP1"/>
    <property type="match status" value="1"/>
</dbReference>
<reference evidence="3" key="1">
    <citation type="submission" date="2017-11" db="EMBL/GenBank/DDBJ databases">
        <authorList>
            <person name="Lima N.C."/>
            <person name="Parody-Merino A.M."/>
            <person name="Battley P.F."/>
            <person name="Fidler A.E."/>
            <person name="Prosdocimi F."/>
        </authorList>
    </citation>
    <scope>NUCLEOTIDE SEQUENCE [LARGE SCALE GENOMIC DNA]</scope>
</reference>
<accession>A0A2I0TW94</accession>
<dbReference type="Proteomes" id="UP000233556">
    <property type="component" value="Unassembled WGS sequence"/>
</dbReference>
<gene>
    <name evidence="2" type="ORF">llap_11608</name>
</gene>
<evidence type="ECO:0000313" key="3">
    <source>
        <dbReference type="Proteomes" id="UP000233556"/>
    </source>
</evidence>
<dbReference type="AlphaFoldDB" id="A0A2I0TW94"/>
<proteinExistence type="predicted"/>
<evidence type="ECO:0000256" key="1">
    <source>
        <dbReference type="SAM" id="MobiDB-lite"/>
    </source>
</evidence>
<dbReference type="Gene3D" id="2.20.100.10">
    <property type="entry name" value="Thrombospondin type-1 (TSP1) repeat"/>
    <property type="match status" value="1"/>
</dbReference>
<dbReference type="InterPro" id="IPR000884">
    <property type="entry name" value="TSP1_rpt"/>
</dbReference>
<sequence>MVILERRFEFLRNPSILCGEWDLCVIGVVLYHSEEVFFTSRHLALKDHGRQFNSFFEIDKCVYVPGTACCEENVLRTFRVVQLLGSLAVLGFQFVIPQPSIEHRKVPQRIEEQSDAPEDSSGGIPGMWGSWGPWSACSRSCSGGVMEQTRPCLPAYYRERGYRRPGRQYPASERTLPHQNARHHEDSLTAYPGHVISAIRTSVPLHRNEEQLWAGLRAPAPSGGRNSSQLSRGAMRGSRHSQSQRQNAKPEKRDLRSLSKAALSSPLAPFASEGIPAGCCWGHPRQLSLAALVASAGQERLEQFERVAAVIAETREDDEQKIRLME</sequence>
<dbReference type="OrthoDB" id="9394444at2759"/>
<keyword evidence="3" id="KW-1185">Reference proteome</keyword>
<evidence type="ECO:0000313" key="2">
    <source>
        <dbReference type="EMBL" id="PKU38088.1"/>
    </source>
</evidence>
<feature type="region of interest" description="Disordered" evidence="1">
    <location>
        <begin position="215"/>
        <end position="259"/>
    </location>
</feature>
<dbReference type="EMBL" id="KZ506868">
    <property type="protein sequence ID" value="PKU38088.1"/>
    <property type="molecule type" value="Genomic_DNA"/>
</dbReference>
<feature type="region of interest" description="Disordered" evidence="1">
    <location>
        <begin position="106"/>
        <end position="127"/>
    </location>
</feature>
<organism evidence="2 3">
    <name type="scientific">Limosa lapponica baueri</name>
    <dbReference type="NCBI Taxonomy" id="1758121"/>
    <lineage>
        <taxon>Eukaryota</taxon>
        <taxon>Metazoa</taxon>
        <taxon>Chordata</taxon>
        <taxon>Craniata</taxon>
        <taxon>Vertebrata</taxon>
        <taxon>Euteleostomi</taxon>
        <taxon>Archelosauria</taxon>
        <taxon>Archosauria</taxon>
        <taxon>Dinosauria</taxon>
        <taxon>Saurischia</taxon>
        <taxon>Theropoda</taxon>
        <taxon>Coelurosauria</taxon>
        <taxon>Aves</taxon>
        <taxon>Neognathae</taxon>
        <taxon>Neoaves</taxon>
        <taxon>Charadriiformes</taxon>
        <taxon>Scolopacidae</taxon>
        <taxon>Limosa</taxon>
    </lineage>
</organism>
<dbReference type="Pfam" id="PF00090">
    <property type="entry name" value="TSP_1"/>
    <property type="match status" value="1"/>
</dbReference>
<protein>
    <submittedName>
        <fullName evidence="2">Thrombospondin type-1 domain-containing protein 4 isoform x1</fullName>
    </submittedName>
</protein>
<name>A0A2I0TW94_LIMLA</name>
<dbReference type="SUPFAM" id="SSF82895">
    <property type="entry name" value="TSP-1 type 1 repeat"/>
    <property type="match status" value="1"/>
</dbReference>
<feature type="compositionally biased region" description="Basic and acidic residues" evidence="1">
    <location>
        <begin position="248"/>
        <end position="257"/>
    </location>
</feature>